<dbReference type="PANTHER" id="PTHR43215">
    <property type="entry name" value="RADIAL SPOKE HEAD 1 HOMOLOG"/>
    <property type="match status" value="1"/>
</dbReference>
<dbReference type="Gene3D" id="2.20.110.10">
    <property type="entry name" value="Histone H3 K4-specific methyltransferase SET7/9 N-terminal domain"/>
    <property type="match status" value="2"/>
</dbReference>
<dbReference type="InterPro" id="IPR003409">
    <property type="entry name" value="MORN"/>
</dbReference>
<name>A0A382UMW9_9ZZZZ</name>
<evidence type="ECO:0000313" key="2">
    <source>
        <dbReference type="EMBL" id="SVD35407.1"/>
    </source>
</evidence>
<keyword evidence="1" id="KW-0677">Repeat</keyword>
<dbReference type="GO" id="GO:0005829">
    <property type="term" value="C:cytosol"/>
    <property type="evidence" value="ECO:0007669"/>
    <property type="project" value="TreeGrafter"/>
</dbReference>
<protein>
    <recommendedName>
        <fullName evidence="3">MORN repeat-containing protein</fullName>
    </recommendedName>
</protein>
<evidence type="ECO:0008006" key="3">
    <source>
        <dbReference type="Google" id="ProtNLM"/>
    </source>
</evidence>
<dbReference type="EMBL" id="UINC01145341">
    <property type="protein sequence ID" value="SVD35407.1"/>
    <property type="molecule type" value="Genomic_DNA"/>
</dbReference>
<dbReference type="PANTHER" id="PTHR43215:SF14">
    <property type="entry name" value="RADIAL SPOKE HEAD 1 HOMOLOG"/>
    <property type="match status" value="1"/>
</dbReference>
<evidence type="ECO:0000256" key="1">
    <source>
        <dbReference type="ARBA" id="ARBA00022737"/>
    </source>
</evidence>
<dbReference type="SUPFAM" id="SSF82185">
    <property type="entry name" value="Histone H3 K4-specific methyltransferase SET7/9 N-terminal domain"/>
    <property type="match status" value="2"/>
</dbReference>
<dbReference type="AlphaFoldDB" id="A0A382UMW9"/>
<reference evidence="2" key="1">
    <citation type="submission" date="2018-05" db="EMBL/GenBank/DDBJ databases">
        <authorList>
            <person name="Lanie J.A."/>
            <person name="Ng W.-L."/>
            <person name="Kazmierczak K.M."/>
            <person name="Andrzejewski T.M."/>
            <person name="Davidsen T.M."/>
            <person name="Wayne K.J."/>
            <person name="Tettelin H."/>
            <person name="Glass J.I."/>
            <person name="Rusch D."/>
            <person name="Podicherti R."/>
            <person name="Tsui H.-C.T."/>
            <person name="Winkler M.E."/>
        </authorList>
    </citation>
    <scope>NUCLEOTIDE SEQUENCE</scope>
</reference>
<dbReference type="Pfam" id="PF02493">
    <property type="entry name" value="MORN"/>
    <property type="match status" value="6"/>
</dbReference>
<sequence>MQLSNQLLQKLNTLRPKEEEQLTNVVQNWLDIKRVSPEGIDQTNNRKVGANGEHKSRYEGQVNKKGQWHGYGKYTDDVGLGRREEGYWKNGLKHGQAIEICHDGQTYEGEWYKGLREGQGTLIEANGVRYIGQWRHGKFHGQGTLFYTDEEKFIGEFKEGQPWKGYGTYIFENNFKYNGFFDYGRQHGHCIEISPNGETFIEEWKEGVRLENKKIDDTQIKEAYKRRIMIG</sequence>
<dbReference type="SMART" id="SM00698">
    <property type="entry name" value="MORN"/>
    <property type="match status" value="5"/>
</dbReference>
<accession>A0A382UMW9</accession>
<proteinExistence type="predicted"/>
<gene>
    <name evidence="2" type="ORF">METZ01_LOCUS388261</name>
</gene>
<organism evidence="2">
    <name type="scientific">marine metagenome</name>
    <dbReference type="NCBI Taxonomy" id="408172"/>
    <lineage>
        <taxon>unclassified sequences</taxon>
        <taxon>metagenomes</taxon>
        <taxon>ecological metagenomes</taxon>
    </lineage>
</organism>